<evidence type="ECO:0000256" key="6">
    <source>
        <dbReference type="HAMAP-Rule" id="MF_00265"/>
    </source>
</evidence>
<dbReference type="Gene3D" id="3.40.50.1010">
    <property type="entry name" value="5'-nuclease"/>
    <property type="match status" value="1"/>
</dbReference>
<keyword evidence="6" id="KW-0800">Toxin</keyword>
<dbReference type="InterPro" id="IPR044153">
    <property type="entry name" value="PIN_Pae0151-like"/>
</dbReference>
<dbReference type="PANTHER" id="PTHR35901">
    <property type="entry name" value="RIBONUCLEASE VAPC3"/>
    <property type="match status" value="1"/>
</dbReference>
<evidence type="ECO:0000256" key="1">
    <source>
        <dbReference type="ARBA" id="ARBA00022649"/>
    </source>
</evidence>
<evidence type="ECO:0000313" key="9">
    <source>
        <dbReference type="Proteomes" id="UP000256269"/>
    </source>
</evidence>
<dbReference type="EMBL" id="QUNO01000012">
    <property type="protein sequence ID" value="REH41039.1"/>
    <property type="molecule type" value="Genomic_DNA"/>
</dbReference>
<evidence type="ECO:0000256" key="2">
    <source>
        <dbReference type="ARBA" id="ARBA00022722"/>
    </source>
</evidence>
<dbReference type="AlphaFoldDB" id="A0A3E0HAH7"/>
<feature type="domain" description="PIN" evidence="7">
    <location>
        <begin position="4"/>
        <end position="124"/>
    </location>
</feature>
<comment type="cofactor">
    <cofactor evidence="6">
        <name>Mg(2+)</name>
        <dbReference type="ChEBI" id="CHEBI:18420"/>
    </cofactor>
</comment>
<proteinExistence type="inferred from homology"/>
<gene>
    <name evidence="6" type="primary">vapC</name>
    <name evidence="8" type="ORF">BCF44_112121</name>
</gene>
<keyword evidence="2 6" id="KW-0540">Nuclease</keyword>
<evidence type="ECO:0000256" key="4">
    <source>
        <dbReference type="ARBA" id="ARBA00022801"/>
    </source>
</evidence>
<dbReference type="Proteomes" id="UP000256269">
    <property type="component" value="Unassembled WGS sequence"/>
</dbReference>
<sequence length="135" mass="14597">MTDIVLDSSAFVYATTVFTEEARELRKRIAASTCHVPHLADAEVGSVLRRQELAGDLSADDCLTALHSLKYLVDNRYPAVRPLSDAAWQLRGAITYYDALHVALAASLGAPLVTMDARLSRAPGLTCEVELVGQP</sequence>
<dbReference type="InterPro" id="IPR029060">
    <property type="entry name" value="PIN-like_dom_sf"/>
</dbReference>
<keyword evidence="9" id="KW-1185">Reference proteome</keyword>
<dbReference type="HAMAP" id="MF_00265">
    <property type="entry name" value="VapC_Nob1"/>
    <property type="match status" value="1"/>
</dbReference>
<comment type="similarity">
    <text evidence="6">Belongs to the PINc/VapC protein family.</text>
</comment>
<feature type="binding site" evidence="6">
    <location>
        <position position="7"/>
    </location>
    <ligand>
        <name>Mg(2+)</name>
        <dbReference type="ChEBI" id="CHEBI:18420"/>
    </ligand>
</feature>
<protein>
    <recommendedName>
        <fullName evidence="6">Ribonuclease VapC</fullName>
        <shortName evidence="6">RNase VapC</shortName>
        <ecNumber evidence="6">3.1.-.-</ecNumber>
    </recommendedName>
    <alternativeName>
        <fullName evidence="6">Toxin VapC</fullName>
    </alternativeName>
</protein>
<keyword evidence="3 6" id="KW-0479">Metal-binding</keyword>
<dbReference type="InterPro" id="IPR051619">
    <property type="entry name" value="TypeII_TA_RNase_PINc/VapC"/>
</dbReference>
<feature type="binding site" evidence="6">
    <location>
        <position position="98"/>
    </location>
    <ligand>
        <name>Mg(2+)</name>
        <dbReference type="ChEBI" id="CHEBI:18420"/>
    </ligand>
</feature>
<comment type="function">
    <text evidence="6">Toxic component of a toxin-antitoxin (TA) system. An RNase.</text>
</comment>
<name>A0A3E0HAH7_9PSEU</name>
<dbReference type="OrthoDB" id="4377304at2"/>
<evidence type="ECO:0000256" key="3">
    <source>
        <dbReference type="ARBA" id="ARBA00022723"/>
    </source>
</evidence>
<dbReference type="GO" id="GO:0000287">
    <property type="term" value="F:magnesium ion binding"/>
    <property type="evidence" value="ECO:0007669"/>
    <property type="project" value="UniProtKB-UniRule"/>
</dbReference>
<dbReference type="InterPro" id="IPR022907">
    <property type="entry name" value="VapC_family"/>
</dbReference>
<dbReference type="EC" id="3.1.-.-" evidence="6"/>
<evidence type="ECO:0000259" key="7">
    <source>
        <dbReference type="Pfam" id="PF01850"/>
    </source>
</evidence>
<evidence type="ECO:0000256" key="5">
    <source>
        <dbReference type="ARBA" id="ARBA00022842"/>
    </source>
</evidence>
<keyword evidence="1 6" id="KW-1277">Toxin-antitoxin system</keyword>
<dbReference type="SUPFAM" id="SSF88723">
    <property type="entry name" value="PIN domain-like"/>
    <property type="match status" value="1"/>
</dbReference>
<dbReference type="RefSeq" id="WP_116178230.1">
    <property type="nucleotide sequence ID" value="NZ_CP144375.1"/>
</dbReference>
<evidence type="ECO:0000313" key="8">
    <source>
        <dbReference type="EMBL" id="REH41039.1"/>
    </source>
</evidence>
<dbReference type="Pfam" id="PF01850">
    <property type="entry name" value="PIN"/>
    <property type="match status" value="1"/>
</dbReference>
<keyword evidence="5 6" id="KW-0460">Magnesium</keyword>
<dbReference type="InterPro" id="IPR002716">
    <property type="entry name" value="PIN_dom"/>
</dbReference>
<dbReference type="GO" id="GO:0004540">
    <property type="term" value="F:RNA nuclease activity"/>
    <property type="evidence" value="ECO:0007669"/>
    <property type="project" value="InterPro"/>
</dbReference>
<dbReference type="CDD" id="cd09873">
    <property type="entry name" value="PIN_Pae0151-like"/>
    <property type="match status" value="1"/>
</dbReference>
<accession>A0A3E0HAH7</accession>
<reference evidence="8 9" key="1">
    <citation type="submission" date="2018-08" db="EMBL/GenBank/DDBJ databases">
        <title>Genomic Encyclopedia of Archaeal and Bacterial Type Strains, Phase II (KMG-II): from individual species to whole genera.</title>
        <authorList>
            <person name="Goeker M."/>
        </authorList>
    </citation>
    <scope>NUCLEOTIDE SEQUENCE [LARGE SCALE GENOMIC DNA]</scope>
    <source>
        <strain evidence="8 9">DSM 45791</strain>
    </source>
</reference>
<organism evidence="8 9">
    <name type="scientific">Kutzneria buriramensis</name>
    <dbReference type="NCBI Taxonomy" id="1045776"/>
    <lineage>
        <taxon>Bacteria</taxon>
        <taxon>Bacillati</taxon>
        <taxon>Actinomycetota</taxon>
        <taxon>Actinomycetes</taxon>
        <taxon>Pseudonocardiales</taxon>
        <taxon>Pseudonocardiaceae</taxon>
        <taxon>Kutzneria</taxon>
    </lineage>
</organism>
<keyword evidence="4 6" id="KW-0378">Hydrolase</keyword>
<dbReference type="GO" id="GO:0016787">
    <property type="term" value="F:hydrolase activity"/>
    <property type="evidence" value="ECO:0007669"/>
    <property type="project" value="UniProtKB-KW"/>
</dbReference>
<dbReference type="PANTHER" id="PTHR35901:SF1">
    <property type="entry name" value="EXONUCLEASE VAPC9"/>
    <property type="match status" value="1"/>
</dbReference>
<comment type="caution">
    <text evidence="8">The sequence shown here is derived from an EMBL/GenBank/DDBJ whole genome shotgun (WGS) entry which is preliminary data.</text>
</comment>
<dbReference type="GO" id="GO:0090729">
    <property type="term" value="F:toxin activity"/>
    <property type="evidence" value="ECO:0007669"/>
    <property type="project" value="UniProtKB-KW"/>
</dbReference>